<dbReference type="Proteomes" id="UP000482084">
    <property type="component" value="Unassembled WGS sequence"/>
</dbReference>
<reference evidence="2 5" key="2">
    <citation type="submission" date="2019-10" db="EMBL/GenBank/DDBJ databases">
        <title>Characterization of the phylogenetic diversity of two novel species belonging to the genus Bifidobacterium: Bifidobacterium cebidarum sp. nov. and Bifidobacterium leontopitheci sp. nov.</title>
        <authorList>
            <person name="Lugli G.A."/>
            <person name="Duranti S."/>
            <person name="Milani C."/>
            <person name="Turroni F."/>
            <person name="Ventura M."/>
        </authorList>
    </citation>
    <scope>NUCLEOTIDE SEQUENCE [LARGE SCALE GENOMIC DNA]</scope>
    <source>
        <strain evidence="2 5">DSM 100688</strain>
    </source>
</reference>
<evidence type="ECO:0000313" key="3">
    <source>
        <dbReference type="EMBL" id="NEG71201.1"/>
    </source>
</evidence>
<dbReference type="RefSeq" id="WP_152358388.1">
    <property type="nucleotide sequence ID" value="NZ_WBSM01000006.1"/>
</dbReference>
<proteinExistence type="predicted"/>
<dbReference type="EMBL" id="WBSM01000006">
    <property type="protein sequence ID" value="KAB8287852.1"/>
    <property type="molecule type" value="Genomic_DNA"/>
</dbReference>
<keyword evidence="5" id="KW-1185">Reference proteome</keyword>
<organism evidence="2 5">
    <name type="scientific">Bifidobacterium ramosum</name>
    <dbReference type="NCBI Taxonomy" id="1798158"/>
    <lineage>
        <taxon>Bacteria</taxon>
        <taxon>Bacillati</taxon>
        <taxon>Actinomycetota</taxon>
        <taxon>Actinomycetes</taxon>
        <taxon>Bifidobacteriales</taxon>
        <taxon>Bifidobacteriaceae</taxon>
        <taxon>Bifidobacterium</taxon>
    </lineage>
</organism>
<gene>
    <name evidence="2" type="ORF">DSM100688_1319</name>
    <name evidence="3" type="ORF">GFD24_02995</name>
</gene>
<dbReference type="EMBL" id="WHZX01000002">
    <property type="protein sequence ID" value="NEG71201.1"/>
    <property type="molecule type" value="Genomic_DNA"/>
</dbReference>
<keyword evidence="1" id="KW-0812">Transmembrane</keyword>
<evidence type="ECO:0000313" key="5">
    <source>
        <dbReference type="Proteomes" id="UP000482084"/>
    </source>
</evidence>
<name>A0A6L4X2E5_9BIFI</name>
<feature type="transmembrane region" description="Helical" evidence="1">
    <location>
        <begin position="20"/>
        <end position="47"/>
    </location>
</feature>
<protein>
    <submittedName>
        <fullName evidence="2">Uncharacterized protein</fullName>
    </submittedName>
</protein>
<dbReference type="OrthoDB" id="3240329at2"/>
<accession>A0A6L4X2E5</accession>
<dbReference type="Proteomes" id="UP000469943">
    <property type="component" value="Unassembled WGS sequence"/>
</dbReference>
<keyword evidence="1" id="KW-0472">Membrane</keyword>
<evidence type="ECO:0000256" key="1">
    <source>
        <dbReference type="SAM" id="Phobius"/>
    </source>
</evidence>
<reference evidence="3 4" key="1">
    <citation type="submission" date="2019-10" db="EMBL/GenBank/DDBJ databases">
        <title>Bifidobacterium from non-human primates.</title>
        <authorList>
            <person name="Modesto M."/>
        </authorList>
    </citation>
    <scope>NUCLEOTIDE SEQUENCE [LARGE SCALE GENOMIC DNA]</scope>
    <source>
        <strain evidence="3 4">TREM</strain>
    </source>
</reference>
<sequence length="179" mass="19305">MNPTSILSASVFDLTPTGPVALATPLVIAIIVAVVTAVAAIALVVVLSRPRRVTHAAVHHGAHGETASADRWRTLINDVVDRYHAGTLDRESAFVELARLTRRFATQATGERLDASTLRDLSMLPRTPGNRAGLDLLRQTIEALYPAEFADAARDAHAGAIDVDEAAGWVSNLVERWRR</sequence>
<comment type="caution">
    <text evidence="2">The sequence shown here is derived from an EMBL/GenBank/DDBJ whole genome shotgun (WGS) entry which is preliminary data.</text>
</comment>
<dbReference type="AlphaFoldDB" id="A0A6L4X2E5"/>
<evidence type="ECO:0000313" key="4">
    <source>
        <dbReference type="Proteomes" id="UP000469943"/>
    </source>
</evidence>
<keyword evidence="1" id="KW-1133">Transmembrane helix</keyword>
<evidence type="ECO:0000313" key="2">
    <source>
        <dbReference type="EMBL" id="KAB8287852.1"/>
    </source>
</evidence>